<dbReference type="PANTHER" id="PTHR11070:SF48">
    <property type="entry name" value="ATP-DEPENDENT HELICASE_NUCLEASE SUBUNIT A"/>
    <property type="match status" value="1"/>
</dbReference>
<dbReference type="InterPro" id="IPR011604">
    <property type="entry name" value="PDDEXK-like_dom_sf"/>
</dbReference>
<dbReference type="EMBL" id="FNDZ01000006">
    <property type="protein sequence ID" value="SDJ00636.1"/>
    <property type="molecule type" value="Genomic_DNA"/>
</dbReference>
<dbReference type="InterPro" id="IPR000212">
    <property type="entry name" value="DNA_helicase_UvrD/REP"/>
</dbReference>
<reference evidence="17 18" key="1">
    <citation type="submission" date="2016-10" db="EMBL/GenBank/DDBJ databases">
        <authorList>
            <person name="de Groot N.N."/>
        </authorList>
    </citation>
    <scope>NUCLEOTIDE SEQUENCE [LARGE SCALE GENOMIC DNA]</scope>
    <source>
        <strain evidence="17 18">CGMCC 1.5058</strain>
    </source>
</reference>
<evidence type="ECO:0000256" key="13">
    <source>
        <dbReference type="HAMAP-Rule" id="MF_01451"/>
    </source>
</evidence>
<feature type="binding site" evidence="14">
    <location>
        <begin position="24"/>
        <end position="31"/>
    </location>
    <ligand>
        <name>ATP</name>
        <dbReference type="ChEBI" id="CHEBI:30616"/>
    </ligand>
</feature>
<keyword evidence="3 13" id="KW-0227">DNA damage</keyword>
<comment type="catalytic activity">
    <reaction evidence="11 13">
        <text>Couples ATP hydrolysis with the unwinding of duplex DNA by translocating in the 3'-5' direction.</text>
        <dbReference type="EC" id="5.6.2.4"/>
    </reaction>
</comment>
<evidence type="ECO:0000256" key="5">
    <source>
        <dbReference type="ARBA" id="ARBA00022806"/>
    </source>
</evidence>
<feature type="domain" description="UvrD-like helicase ATP-binding" evidence="15">
    <location>
        <begin position="3"/>
        <end position="473"/>
    </location>
</feature>
<gene>
    <name evidence="13" type="primary">addA</name>
    <name evidence="17" type="ORF">SAMN05421804_10658</name>
</gene>
<dbReference type="Proteomes" id="UP000183255">
    <property type="component" value="Unassembled WGS sequence"/>
</dbReference>
<dbReference type="Pfam" id="PF12705">
    <property type="entry name" value="PDDEXK_1"/>
    <property type="match status" value="1"/>
</dbReference>
<dbReference type="Gene3D" id="3.90.320.10">
    <property type="match status" value="1"/>
</dbReference>
<keyword evidence="10 13" id="KW-0413">Isomerase</keyword>
<dbReference type="InterPro" id="IPR014152">
    <property type="entry name" value="AddA"/>
</dbReference>
<evidence type="ECO:0000256" key="6">
    <source>
        <dbReference type="ARBA" id="ARBA00022839"/>
    </source>
</evidence>
<dbReference type="InterPro" id="IPR014016">
    <property type="entry name" value="UvrD-like_ATP-bd"/>
</dbReference>
<keyword evidence="2 13" id="KW-0547">Nucleotide-binding</keyword>
<evidence type="ECO:0000256" key="7">
    <source>
        <dbReference type="ARBA" id="ARBA00022840"/>
    </source>
</evidence>
<dbReference type="GO" id="GO:0033202">
    <property type="term" value="C:DNA helicase complex"/>
    <property type="evidence" value="ECO:0007669"/>
    <property type="project" value="TreeGrafter"/>
</dbReference>
<dbReference type="FunFam" id="3.40.50.300:FF:001236">
    <property type="entry name" value="ATP-dependent helicase/nuclease subunit A"/>
    <property type="match status" value="1"/>
</dbReference>
<dbReference type="Gene3D" id="1.10.274.50">
    <property type="match status" value="1"/>
</dbReference>
<dbReference type="EC" id="5.6.2.4" evidence="13"/>
<comment type="cofactor">
    <cofactor evidence="13">
        <name>Mg(2+)</name>
        <dbReference type="ChEBI" id="CHEBI:18420"/>
    </cofactor>
</comment>
<evidence type="ECO:0000256" key="2">
    <source>
        <dbReference type="ARBA" id="ARBA00022741"/>
    </source>
</evidence>
<keyword evidence="6 13" id="KW-0269">Exonuclease</keyword>
<dbReference type="InterPro" id="IPR014017">
    <property type="entry name" value="DNA_helicase_UvrD-like_C"/>
</dbReference>
<dbReference type="GO" id="GO:0003690">
    <property type="term" value="F:double-stranded DNA binding"/>
    <property type="evidence" value="ECO:0007669"/>
    <property type="project" value="UniProtKB-UniRule"/>
</dbReference>
<dbReference type="GO" id="GO:0008408">
    <property type="term" value="F:3'-5' exonuclease activity"/>
    <property type="evidence" value="ECO:0007669"/>
    <property type="project" value="UniProtKB-UniRule"/>
</dbReference>
<evidence type="ECO:0000256" key="12">
    <source>
        <dbReference type="ARBA" id="ARBA00048988"/>
    </source>
</evidence>
<evidence type="ECO:0000256" key="1">
    <source>
        <dbReference type="ARBA" id="ARBA00022722"/>
    </source>
</evidence>
<evidence type="ECO:0000256" key="9">
    <source>
        <dbReference type="ARBA" id="ARBA00023204"/>
    </source>
</evidence>
<dbReference type="NCBIfam" id="TIGR02785">
    <property type="entry name" value="addA_Gpos"/>
    <property type="match status" value="1"/>
</dbReference>
<evidence type="ECO:0000256" key="4">
    <source>
        <dbReference type="ARBA" id="ARBA00022801"/>
    </source>
</evidence>
<keyword evidence="1 13" id="KW-0540">Nuclease</keyword>
<comment type="catalytic activity">
    <reaction evidence="12 13">
        <text>ATP + H2O = ADP + phosphate + H(+)</text>
        <dbReference type="Rhea" id="RHEA:13065"/>
        <dbReference type="ChEBI" id="CHEBI:15377"/>
        <dbReference type="ChEBI" id="CHEBI:15378"/>
        <dbReference type="ChEBI" id="CHEBI:30616"/>
        <dbReference type="ChEBI" id="CHEBI:43474"/>
        <dbReference type="ChEBI" id="CHEBI:456216"/>
        <dbReference type="EC" id="5.6.2.4"/>
    </reaction>
</comment>
<dbReference type="GO" id="GO:0005524">
    <property type="term" value="F:ATP binding"/>
    <property type="evidence" value="ECO:0007669"/>
    <property type="project" value="UniProtKB-UniRule"/>
</dbReference>
<evidence type="ECO:0000256" key="14">
    <source>
        <dbReference type="PROSITE-ProRule" id="PRU00560"/>
    </source>
</evidence>
<dbReference type="PROSITE" id="PS51198">
    <property type="entry name" value="UVRD_HELICASE_ATP_BIND"/>
    <property type="match status" value="1"/>
</dbReference>
<keyword evidence="8 13" id="KW-0238">DNA-binding</keyword>
<dbReference type="InterPro" id="IPR011335">
    <property type="entry name" value="Restrct_endonuc-II-like"/>
</dbReference>
<dbReference type="PANTHER" id="PTHR11070">
    <property type="entry name" value="UVRD / RECB / PCRA DNA HELICASE FAMILY MEMBER"/>
    <property type="match status" value="1"/>
</dbReference>
<dbReference type="AlphaFoldDB" id="A0A1G8Q7V0"/>
<evidence type="ECO:0000259" key="16">
    <source>
        <dbReference type="PROSITE" id="PS51217"/>
    </source>
</evidence>
<feature type="domain" description="UvrD-like helicase C-terminal" evidence="16">
    <location>
        <begin position="517"/>
        <end position="805"/>
    </location>
</feature>
<organism evidence="17 18">
    <name type="scientific">Proteiniclasticum ruminis</name>
    <dbReference type="NCBI Taxonomy" id="398199"/>
    <lineage>
        <taxon>Bacteria</taxon>
        <taxon>Bacillati</taxon>
        <taxon>Bacillota</taxon>
        <taxon>Clostridia</taxon>
        <taxon>Eubacteriales</taxon>
        <taxon>Clostridiaceae</taxon>
        <taxon>Proteiniclasticum</taxon>
    </lineage>
</organism>
<dbReference type="GO" id="GO:0043138">
    <property type="term" value="F:3'-5' DNA helicase activity"/>
    <property type="evidence" value="ECO:0007669"/>
    <property type="project" value="UniProtKB-UniRule"/>
</dbReference>
<dbReference type="SUPFAM" id="SSF52540">
    <property type="entry name" value="P-loop containing nucleoside triphosphate hydrolases"/>
    <property type="match status" value="1"/>
</dbReference>
<keyword evidence="7 13" id="KW-0067">ATP-binding</keyword>
<dbReference type="HAMAP" id="MF_01451">
    <property type="entry name" value="AddA"/>
    <property type="match status" value="1"/>
</dbReference>
<protein>
    <recommendedName>
        <fullName evidence="13">ATP-dependent helicase/nuclease subunit A</fullName>
        <ecNumber evidence="13">3.1.-.-</ecNumber>
        <ecNumber evidence="13">5.6.2.4</ecNumber>
    </recommendedName>
    <alternativeName>
        <fullName evidence="13">ATP-dependent helicase/nuclease AddA</fullName>
    </alternativeName>
    <alternativeName>
        <fullName evidence="13">DNA 3'-5' helicase AddA</fullName>
    </alternativeName>
</protein>
<dbReference type="GO" id="GO:0005829">
    <property type="term" value="C:cytosol"/>
    <property type="evidence" value="ECO:0007669"/>
    <property type="project" value="TreeGrafter"/>
</dbReference>
<dbReference type="Gene3D" id="3.40.50.300">
    <property type="entry name" value="P-loop containing nucleotide triphosphate hydrolases"/>
    <property type="match status" value="4"/>
</dbReference>
<accession>A0A1G8Q7V0</accession>
<dbReference type="PROSITE" id="PS51217">
    <property type="entry name" value="UVRD_HELICASE_CTER"/>
    <property type="match status" value="1"/>
</dbReference>
<evidence type="ECO:0000313" key="18">
    <source>
        <dbReference type="Proteomes" id="UP000183255"/>
    </source>
</evidence>
<keyword evidence="5 13" id="KW-0347">Helicase</keyword>
<dbReference type="Pfam" id="PF00580">
    <property type="entry name" value="UvrD-helicase"/>
    <property type="match status" value="1"/>
</dbReference>
<evidence type="ECO:0000256" key="11">
    <source>
        <dbReference type="ARBA" id="ARBA00034617"/>
    </source>
</evidence>
<evidence type="ECO:0000256" key="10">
    <source>
        <dbReference type="ARBA" id="ARBA00023235"/>
    </source>
</evidence>
<proteinExistence type="inferred from homology"/>
<dbReference type="GO" id="GO:0000724">
    <property type="term" value="P:double-strand break repair via homologous recombination"/>
    <property type="evidence" value="ECO:0007669"/>
    <property type="project" value="UniProtKB-UniRule"/>
</dbReference>
<dbReference type="InterPro" id="IPR038726">
    <property type="entry name" value="PDDEXK_AddAB-type"/>
</dbReference>
<dbReference type="EC" id="3.1.-.-" evidence="13"/>
<dbReference type="RefSeq" id="WP_051651645.1">
    <property type="nucleotide sequence ID" value="NZ_FNDZ01000006.1"/>
</dbReference>
<dbReference type="SUPFAM" id="SSF52980">
    <property type="entry name" value="Restriction endonuclease-like"/>
    <property type="match status" value="1"/>
</dbReference>
<keyword evidence="9 13" id="KW-0234">DNA repair</keyword>
<dbReference type="CDD" id="cd17932">
    <property type="entry name" value="DEXQc_UvrD"/>
    <property type="match status" value="1"/>
</dbReference>
<dbReference type="InterPro" id="IPR027417">
    <property type="entry name" value="P-loop_NTPase"/>
</dbReference>
<evidence type="ECO:0000256" key="3">
    <source>
        <dbReference type="ARBA" id="ARBA00022763"/>
    </source>
</evidence>
<keyword evidence="4 13" id="KW-0378">Hydrolase</keyword>
<comment type="similarity">
    <text evidence="13">Belongs to the helicase family. AddA subfamily.</text>
</comment>
<evidence type="ECO:0000256" key="8">
    <source>
        <dbReference type="ARBA" id="ARBA00023125"/>
    </source>
</evidence>
<dbReference type="Pfam" id="PF13361">
    <property type="entry name" value="UvrD_C"/>
    <property type="match status" value="1"/>
</dbReference>
<name>A0A1G8Q7V0_9CLOT</name>
<sequence>MSNQWTKEQLSAIETRNTNLLVSAAAGSGKTAVLVERIIQRITKDQVDIDALLVMTFTNAAAAEMRERIGEAVIKALEEDSGNRNLERQLTLLNRSSIMTIHSFCLEVIRSHFHEIGLDPGFRIADETEGAIMREEALEEALEESYEIGSKEFISLVDAYGGKRDDKELGELVLNLYHFIMSHPWPYEWLEEKVALFDVSGKSFTEIPLVAEFMEELQETLKPYLNHIDKGISLTEDDALLFPYAETLREDRILLEELLSILQNKPSFNEIKDHLEGFKWSMLKRGKKGYDKVLAEMVKGLREEVKDAVKGLKANYFAETEEEHLAMLKVIYPHLQALKSLTELFMKKYSRKKREKSLLDFSDLEHLALKILTVEEDGGVGPSDVAKFYKEKYEDVLVDEYQDSNEVQEVLITMVSRKEEENPNVFMVGDVKQSIYRFRQAKPELFMEKYKAYSEDGNDRGKKILLYKNFRSQNNILSLVNFIFEGLMSEKVGELEYTKEEALIYGATYYEEAEGDGIAVKEAEPVELLILEEKSALEDSEDDAEEEGELDLSAYKSIEVEARLVAGRINELIKSGFLVFDKEIKGKRPVTYRDIVILMRATSRTANIFLEALHENNIPSYSDSSTGYFDTIEIRTMLSLLKVIDNPLQDIPLLSVLRSPLFSFSEEELVEIRKVHKDEFLFHNLKSGSFEKALSEKVDQFKIKLELYRLKSRFMKLDEFIWYLYTDTSYLDYVSAMPDGLERQANLKLLFQRAKQFEETTLKGLFNFIRFIDKLKKSSGDYGAAKMLGENENLVRIMSIHKSKGLEFPVVFLVHTSKRFNKMDLNKSMILHESLGFGPSYVDMERNIKNTTFIRERIKRKRLLESLSEEMRILYVALTRAKEKLIITGQVKSLEKSMEKWTTLSQGEGFRLSSEKVEKGSSYLDWMMSIFLKHHALSENRADGERYSFGKDVALQLFVHTKEGVMLDQIEEEGTEEGVFTLHETRDPASAFLVQQRLAFQYKFEKDTKRGSKISVTELKKLRALGEETENTQPIIKDEFLERPRFLMKDKGLKATERGTAFHKAMQYISLQSGSVEEIKNDLQGLVLRELMTEEEVSAVNPWKILQLLESDLGKRMQKAELEGNLYREQKFILYFDESEVMVVGVIDSYFRENNELVIVDYKTDRVIDKDAAKVLTDRYKEQLDYYSEALMSITGLKVKESYLYSVENSKEICIN</sequence>
<evidence type="ECO:0000259" key="15">
    <source>
        <dbReference type="PROSITE" id="PS51198"/>
    </source>
</evidence>
<evidence type="ECO:0000313" key="17">
    <source>
        <dbReference type="EMBL" id="SDJ00636.1"/>
    </source>
</evidence>
<dbReference type="GO" id="GO:0016887">
    <property type="term" value="F:ATP hydrolysis activity"/>
    <property type="evidence" value="ECO:0007669"/>
    <property type="project" value="RHEA"/>
</dbReference>
<comment type="subunit">
    <text evidence="13">Heterodimer of AddA and AddB/RexB.</text>
</comment>
<comment type="function">
    <text evidence="13">The heterodimer acts as both an ATP-dependent DNA helicase and an ATP-dependent, dual-direction single-stranded exonuclease. Recognizes the chi site generating a DNA molecule suitable for the initiation of homologous recombination. The AddA nuclease domain is required for chi fragment generation; this subunit has the helicase and 3' -&gt; 5' nuclease activities.</text>
</comment>